<feature type="repeat" description="ANK" evidence="3">
    <location>
        <begin position="336"/>
        <end position="368"/>
    </location>
</feature>
<organism evidence="5 6">
    <name type="scientific">Nannochloropsis salina CCMP1776</name>
    <dbReference type="NCBI Taxonomy" id="1027361"/>
    <lineage>
        <taxon>Eukaryota</taxon>
        <taxon>Sar</taxon>
        <taxon>Stramenopiles</taxon>
        <taxon>Ochrophyta</taxon>
        <taxon>Eustigmatophyceae</taxon>
        <taxon>Eustigmatales</taxon>
        <taxon>Monodopsidaceae</taxon>
        <taxon>Microchloropsis</taxon>
        <taxon>Microchloropsis salina</taxon>
    </lineage>
</organism>
<dbReference type="PRINTS" id="PR01415">
    <property type="entry name" value="ANKYRIN"/>
</dbReference>
<evidence type="ECO:0000313" key="5">
    <source>
        <dbReference type="EMBL" id="TFJ84898.1"/>
    </source>
</evidence>
<dbReference type="PROSITE" id="PS50297">
    <property type="entry name" value="ANK_REP_REGION"/>
    <property type="match status" value="4"/>
</dbReference>
<feature type="repeat" description="ANK" evidence="3">
    <location>
        <begin position="85"/>
        <end position="117"/>
    </location>
</feature>
<dbReference type="InterPro" id="IPR036770">
    <property type="entry name" value="Ankyrin_rpt-contain_sf"/>
</dbReference>
<reference evidence="5 6" key="1">
    <citation type="submission" date="2019-01" db="EMBL/GenBank/DDBJ databases">
        <title>Nuclear Genome Assembly of the Microalgal Biofuel strain Nannochloropsis salina CCMP1776.</title>
        <authorList>
            <person name="Hovde B."/>
        </authorList>
    </citation>
    <scope>NUCLEOTIDE SEQUENCE [LARGE SCALE GENOMIC DNA]</scope>
    <source>
        <strain evidence="5 6">CCMP1776</strain>
    </source>
</reference>
<dbReference type="SMART" id="SM00248">
    <property type="entry name" value="ANK"/>
    <property type="match status" value="9"/>
</dbReference>
<dbReference type="PROSITE" id="PS50088">
    <property type="entry name" value="ANK_REPEAT"/>
    <property type="match status" value="6"/>
</dbReference>
<accession>A0A4D9D8C1</accession>
<dbReference type="Pfam" id="PF13857">
    <property type="entry name" value="Ank_5"/>
    <property type="match status" value="2"/>
</dbReference>
<protein>
    <submittedName>
        <fullName evidence="5">Uncharacterized protein</fullName>
    </submittedName>
</protein>
<keyword evidence="1" id="KW-0677">Repeat</keyword>
<keyword evidence="2 3" id="KW-0040">ANK repeat</keyword>
<evidence type="ECO:0000256" key="4">
    <source>
        <dbReference type="SAM" id="MobiDB-lite"/>
    </source>
</evidence>
<feature type="repeat" description="ANK" evidence="3">
    <location>
        <begin position="119"/>
        <end position="156"/>
    </location>
</feature>
<proteinExistence type="predicted"/>
<dbReference type="PANTHER" id="PTHR24198:SF165">
    <property type="entry name" value="ANKYRIN REPEAT-CONTAINING PROTEIN-RELATED"/>
    <property type="match status" value="1"/>
</dbReference>
<name>A0A4D9D8C1_9STRA</name>
<dbReference type="OrthoDB" id="47112at2759"/>
<feature type="repeat" description="ANK" evidence="3">
    <location>
        <begin position="245"/>
        <end position="277"/>
    </location>
</feature>
<feature type="region of interest" description="Disordered" evidence="4">
    <location>
        <begin position="286"/>
        <end position="333"/>
    </location>
</feature>
<feature type="repeat" description="ANK" evidence="3">
    <location>
        <begin position="458"/>
        <end position="490"/>
    </location>
</feature>
<dbReference type="Pfam" id="PF12796">
    <property type="entry name" value="Ank_2"/>
    <property type="match status" value="2"/>
</dbReference>
<feature type="repeat" description="ANK" evidence="3">
    <location>
        <begin position="212"/>
        <end position="244"/>
    </location>
</feature>
<evidence type="ECO:0000256" key="1">
    <source>
        <dbReference type="ARBA" id="ARBA00022737"/>
    </source>
</evidence>
<comment type="caution">
    <text evidence="5">The sequence shown here is derived from an EMBL/GenBank/DDBJ whole genome shotgun (WGS) entry which is preliminary data.</text>
</comment>
<dbReference type="Gene3D" id="1.25.40.20">
    <property type="entry name" value="Ankyrin repeat-containing domain"/>
    <property type="match status" value="4"/>
</dbReference>
<dbReference type="PANTHER" id="PTHR24198">
    <property type="entry name" value="ANKYRIN REPEAT AND PROTEIN KINASE DOMAIN-CONTAINING PROTEIN"/>
    <property type="match status" value="1"/>
</dbReference>
<dbReference type="InterPro" id="IPR002110">
    <property type="entry name" value="Ankyrin_rpt"/>
</dbReference>
<feature type="region of interest" description="Disordered" evidence="4">
    <location>
        <begin position="1"/>
        <end position="48"/>
    </location>
</feature>
<evidence type="ECO:0000313" key="6">
    <source>
        <dbReference type="Proteomes" id="UP000355283"/>
    </source>
</evidence>
<evidence type="ECO:0000256" key="3">
    <source>
        <dbReference type="PROSITE-ProRule" id="PRU00023"/>
    </source>
</evidence>
<evidence type="ECO:0000256" key="2">
    <source>
        <dbReference type="ARBA" id="ARBA00023043"/>
    </source>
</evidence>
<dbReference type="SUPFAM" id="SSF48403">
    <property type="entry name" value="Ankyrin repeat"/>
    <property type="match status" value="2"/>
</dbReference>
<dbReference type="Pfam" id="PF13637">
    <property type="entry name" value="Ank_4"/>
    <property type="match status" value="1"/>
</dbReference>
<dbReference type="AlphaFoldDB" id="A0A4D9D8C1"/>
<keyword evidence="6" id="KW-1185">Reference proteome</keyword>
<dbReference type="EMBL" id="SDOX01000017">
    <property type="protein sequence ID" value="TFJ84898.1"/>
    <property type="molecule type" value="Genomic_DNA"/>
</dbReference>
<gene>
    <name evidence="5" type="ORF">NSK_003930</name>
</gene>
<dbReference type="Proteomes" id="UP000355283">
    <property type="component" value="Unassembled WGS sequence"/>
</dbReference>
<sequence length="521" mass="54671">MSDSEEAPTSLAVSVPVGGVYDSEARTPQEESNGDTGRRRGRKRSSEQLQGEALLSAASHNDAATIRDLVQGGVSVDWADALGGGGQTALHLAAIAGHVDAVRCLIDLGASVNKVNDISSATPLHLAAMGRGTRERKLQVISALVAAGADCFIEDRYQSQPWHYAHDEVMRLAMKGPDFKLHKAILNRDEAALRQLLQTLDSSEQLNAVGPDGNTPLHVAASIACPIAVAALLKAGANPNERNEHGTMGLHTAANVLSEEIADLLLQAGAAIDGKSFLVHEYSSKGQNWVESPDPSSRGALSSPAFGMDRDVGDGGAEGKPSPRSRKEYKSVTAAEHETALHVAVRKGGVPMAKFLMARGAAPDLTDRAGKTPLHVALECLLEASRIGNGAETQGCMEMVRLLLENGACPRLGNPLWGRQRTTLHWAAQCGHVDALEVLVGCTFGLNRQRLLDAQDDKGMTAVMCAAQEGKVGCLEALLRNGADASIRNAEGLTARDIAAAGGMAAALCIIDTFATFASVA</sequence>